<dbReference type="SMART" id="SM00365">
    <property type="entry name" value="LRR_SD22"/>
    <property type="match status" value="4"/>
</dbReference>
<dbReference type="EMBL" id="CP012525">
    <property type="protein sequence ID" value="ALC44226.1"/>
    <property type="molecule type" value="Genomic_DNA"/>
</dbReference>
<dbReference type="SMART" id="SM00369">
    <property type="entry name" value="LRR_TYP"/>
    <property type="match status" value="14"/>
</dbReference>
<protein>
    <submittedName>
        <fullName evidence="4">CG6749</fullName>
    </submittedName>
</protein>
<dbReference type="Pfam" id="PF13855">
    <property type="entry name" value="LRR_8"/>
    <property type="match status" value="4"/>
</dbReference>
<proteinExistence type="predicted"/>
<dbReference type="PRINTS" id="PR00019">
    <property type="entry name" value="LEURICHRPT"/>
</dbReference>
<dbReference type="InterPro" id="IPR032675">
    <property type="entry name" value="LRR_dom_sf"/>
</dbReference>
<dbReference type="Proteomes" id="UP000494163">
    <property type="component" value="Chromosome 3L"/>
</dbReference>
<dbReference type="SUPFAM" id="SSF52058">
    <property type="entry name" value="L domain-like"/>
    <property type="match status" value="2"/>
</dbReference>
<evidence type="ECO:0000313" key="5">
    <source>
        <dbReference type="Proteomes" id="UP000494163"/>
    </source>
</evidence>
<keyword evidence="5" id="KW-1185">Reference proteome</keyword>
<keyword evidence="2" id="KW-0677">Repeat</keyword>
<dbReference type="Gene3D" id="3.80.10.10">
    <property type="entry name" value="Ribonuclease Inhibitor"/>
    <property type="match status" value="3"/>
</dbReference>
<gene>
    <name evidence="4" type="ORF">Dbus_chr3Lg1392</name>
</gene>
<reference evidence="4 5" key="1">
    <citation type="submission" date="2015-08" db="EMBL/GenBank/DDBJ databases">
        <title>Ancestral chromatin configuration constrains chromatin evolution on differentiating sex chromosomes in Drosophila.</title>
        <authorList>
            <person name="Zhou Q."/>
            <person name="Bachtrog D."/>
        </authorList>
    </citation>
    <scope>NUCLEOTIDE SEQUENCE [LARGE SCALE GENOMIC DNA]</scope>
    <source>
        <tissue evidence="4">Whole larvae</tissue>
    </source>
</reference>
<dbReference type="PANTHER" id="PTHR24366">
    <property type="entry name" value="IG(IMMUNOGLOBULIN) AND LRR(LEUCINE RICH REPEAT) DOMAINS"/>
    <property type="match status" value="1"/>
</dbReference>
<accession>A0A0M4EJK8</accession>
<evidence type="ECO:0000256" key="3">
    <source>
        <dbReference type="SAM" id="SignalP"/>
    </source>
</evidence>
<evidence type="ECO:0000256" key="2">
    <source>
        <dbReference type="ARBA" id="ARBA00022737"/>
    </source>
</evidence>
<dbReference type="OMA" id="TFLHTQN"/>
<name>A0A0M4EJK8_DROBS</name>
<keyword evidence="3" id="KW-0732">Signal</keyword>
<evidence type="ECO:0000313" key="4">
    <source>
        <dbReference type="EMBL" id="ALC44226.1"/>
    </source>
</evidence>
<feature type="signal peptide" evidence="3">
    <location>
        <begin position="1"/>
        <end position="21"/>
    </location>
</feature>
<sequence>MSFCLLCLLLGLVFGCIPASAAQICEAQGWRSYECRELSSLQELIKVKAFPTDNWHRLSIKNQHTEFSIGTASSAESLSSLSDLDLSQVPQLLLQRRGFSILPQLKHLNISGCGLTQLLGTHFASESALQMLDASNNGLSTLTKDVFSNLRKLIYVNLTQNALQEFAMPPMAQLQQLDLSHNALLNVSLSACAHLEQLLLNDNQLEQLDALSFRGLNTLQHLQLSYNSLSNIGKDTFQPLVQLRRLNISHNVLGALRPQVFGSAAVQSFSLQQLDLSGNSLRLLFDNQFRLLAKLQLLDLSQNSIASLSSPHFAGLSSLRKLYLQSNDILEIKPHTFAALVDLDTLDLSYNNIESLDDDAFGSKTLPRLRKLNLNANNLKRLHALAFSSLPFVEYLSLGNNDLRNLDVRMFLPMRQLQKLHLGHNEITEIDRDVLSSLSSVQELLIDNNKLTFLPYVNDTLPQLKRVAIEGNPWQCACFVKLERWLQSKQVTYLREGTGYYDGEKPLCAVTSSNHCVQSVEADQHLDVRFEFEQLHEARQSEEDSAVQD</sequence>
<dbReference type="OrthoDB" id="676979at2759"/>
<dbReference type="AlphaFoldDB" id="A0A0M4EJK8"/>
<dbReference type="STRING" id="30019.A0A0M4EJK8"/>
<dbReference type="InterPro" id="IPR001611">
    <property type="entry name" value="Leu-rich_rpt"/>
</dbReference>
<keyword evidence="1" id="KW-0433">Leucine-rich repeat</keyword>
<dbReference type="Pfam" id="PF00560">
    <property type="entry name" value="LRR_1"/>
    <property type="match status" value="1"/>
</dbReference>
<feature type="chain" id="PRO_5005793648" evidence="3">
    <location>
        <begin position="22"/>
        <end position="549"/>
    </location>
</feature>
<evidence type="ECO:0000256" key="1">
    <source>
        <dbReference type="ARBA" id="ARBA00022614"/>
    </source>
</evidence>
<organism evidence="4 5">
    <name type="scientific">Drosophila busckii</name>
    <name type="common">Fruit fly</name>
    <dbReference type="NCBI Taxonomy" id="30019"/>
    <lineage>
        <taxon>Eukaryota</taxon>
        <taxon>Metazoa</taxon>
        <taxon>Ecdysozoa</taxon>
        <taxon>Arthropoda</taxon>
        <taxon>Hexapoda</taxon>
        <taxon>Insecta</taxon>
        <taxon>Pterygota</taxon>
        <taxon>Neoptera</taxon>
        <taxon>Endopterygota</taxon>
        <taxon>Diptera</taxon>
        <taxon>Brachycera</taxon>
        <taxon>Muscomorpha</taxon>
        <taxon>Ephydroidea</taxon>
        <taxon>Drosophilidae</taxon>
        <taxon>Drosophila</taxon>
    </lineage>
</organism>
<dbReference type="InterPro" id="IPR003591">
    <property type="entry name" value="Leu-rich_rpt_typical-subtyp"/>
</dbReference>
<dbReference type="PANTHER" id="PTHR24366:SF96">
    <property type="entry name" value="LEUCINE RICH REPEAT CONTAINING 53"/>
    <property type="match status" value="1"/>
</dbReference>
<dbReference type="PROSITE" id="PS51450">
    <property type="entry name" value="LRR"/>
    <property type="match status" value="6"/>
</dbReference>